<dbReference type="SUPFAM" id="SSF46785">
    <property type="entry name" value="Winged helix' DNA-binding domain"/>
    <property type="match status" value="1"/>
</dbReference>
<dbReference type="WBParaSite" id="ACRNAN_scaffold2525.g18430.t1">
    <property type="protein sequence ID" value="ACRNAN_scaffold2525.g18430.t1"/>
    <property type="gene ID" value="ACRNAN_scaffold2525.g18430"/>
</dbReference>
<dbReference type="PANTHER" id="PTHR11467:SF36">
    <property type="entry name" value="HISTONE 24-RELATED"/>
    <property type="match status" value="1"/>
</dbReference>
<dbReference type="GO" id="GO:0006334">
    <property type="term" value="P:nucleosome assembly"/>
    <property type="evidence" value="ECO:0007669"/>
    <property type="project" value="InterPro"/>
</dbReference>
<feature type="domain" description="H15" evidence="9">
    <location>
        <begin position="72"/>
        <end position="149"/>
    </location>
</feature>
<dbReference type="Proteomes" id="UP000887540">
    <property type="component" value="Unplaced"/>
</dbReference>
<evidence type="ECO:0000256" key="8">
    <source>
        <dbReference type="SAM" id="MobiDB-lite"/>
    </source>
</evidence>
<evidence type="ECO:0000256" key="5">
    <source>
        <dbReference type="ARBA" id="ARBA00023125"/>
    </source>
</evidence>
<dbReference type="AlphaFoldDB" id="A0A914DI19"/>
<proteinExistence type="inferred from homology"/>
<feature type="compositionally biased region" description="Basic residues" evidence="8">
    <location>
        <begin position="228"/>
        <end position="243"/>
    </location>
</feature>
<dbReference type="InterPro" id="IPR005819">
    <property type="entry name" value="H1/H5"/>
</dbReference>
<protein>
    <submittedName>
        <fullName evidence="11">H15 domain-containing protein</fullName>
    </submittedName>
</protein>
<dbReference type="GO" id="GO:0000786">
    <property type="term" value="C:nucleosome"/>
    <property type="evidence" value="ECO:0007669"/>
    <property type="project" value="InterPro"/>
</dbReference>
<dbReference type="GO" id="GO:0030261">
    <property type="term" value="P:chromosome condensation"/>
    <property type="evidence" value="ECO:0007669"/>
    <property type="project" value="TreeGrafter"/>
</dbReference>
<dbReference type="SMART" id="SM00526">
    <property type="entry name" value="H15"/>
    <property type="match status" value="1"/>
</dbReference>
<accession>A0A914DI19</accession>
<dbReference type="InterPro" id="IPR036390">
    <property type="entry name" value="WH_DNA-bd_sf"/>
</dbReference>
<evidence type="ECO:0000313" key="10">
    <source>
        <dbReference type="Proteomes" id="UP000887540"/>
    </source>
</evidence>
<evidence type="ECO:0000259" key="9">
    <source>
        <dbReference type="PROSITE" id="PS51504"/>
    </source>
</evidence>
<evidence type="ECO:0000256" key="3">
    <source>
        <dbReference type="ARBA" id="ARBA00022454"/>
    </source>
</evidence>
<organism evidence="10 11">
    <name type="scientific">Acrobeloides nanus</name>
    <dbReference type="NCBI Taxonomy" id="290746"/>
    <lineage>
        <taxon>Eukaryota</taxon>
        <taxon>Metazoa</taxon>
        <taxon>Ecdysozoa</taxon>
        <taxon>Nematoda</taxon>
        <taxon>Chromadorea</taxon>
        <taxon>Rhabditida</taxon>
        <taxon>Tylenchina</taxon>
        <taxon>Cephalobomorpha</taxon>
        <taxon>Cephaloboidea</taxon>
        <taxon>Cephalobidae</taxon>
        <taxon>Acrobeloides</taxon>
    </lineage>
</organism>
<dbReference type="Pfam" id="PF00538">
    <property type="entry name" value="Linker_histone"/>
    <property type="match status" value="1"/>
</dbReference>
<keyword evidence="6 7" id="KW-0539">Nucleus</keyword>
<dbReference type="GO" id="GO:0030527">
    <property type="term" value="F:structural constituent of chromatin"/>
    <property type="evidence" value="ECO:0007669"/>
    <property type="project" value="InterPro"/>
</dbReference>
<keyword evidence="3 7" id="KW-0158">Chromosome</keyword>
<sequence length="262" mass="28891">MSKNNLQEAKSDTDVLTPENVTETSNAVFVTPKSTGEPIRVPGRKKAIRVSKPKLVKKSYPRDLEKIHRLSEHPSYKQMIDEAIFSLDSRKGVSRAAIKNYIAKKYPIGDRNGAINTHIRKAIKDLVEQKALILVEGATQKSSRYRLAAEVKQRMKKDASKAKSTPPKPKSKQVKKAGEAKKRKAPTATKTKGTEAKKAKKTSEAKKKVVKTRKSAQEKHKINVVAKPKVKKSSAKKTPHAAIKKSPAAASKKSVKAKTDKA</sequence>
<dbReference type="Gene3D" id="1.10.10.10">
    <property type="entry name" value="Winged helix-like DNA-binding domain superfamily/Winged helix DNA-binding domain"/>
    <property type="match status" value="1"/>
</dbReference>
<comment type="subcellular location">
    <subcellularLocation>
        <location evidence="2">Chromosome</location>
    </subcellularLocation>
    <subcellularLocation>
        <location evidence="1 7">Nucleus</location>
    </subcellularLocation>
</comment>
<dbReference type="CDD" id="cd00073">
    <property type="entry name" value="H15"/>
    <property type="match status" value="1"/>
</dbReference>
<feature type="region of interest" description="Disordered" evidence="8">
    <location>
        <begin position="149"/>
        <end position="262"/>
    </location>
</feature>
<comment type="similarity">
    <text evidence="7">Belongs to the histone H1/H5 family.</text>
</comment>
<keyword evidence="5 7" id="KW-0238">DNA-binding</keyword>
<feature type="compositionally biased region" description="Basic residues" evidence="8">
    <location>
        <begin position="169"/>
        <end position="185"/>
    </location>
</feature>
<feature type="compositionally biased region" description="Basic and acidic residues" evidence="8">
    <location>
        <begin position="149"/>
        <end position="161"/>
    </location>
</feature>
<evidence type="ECO:0000256" key="1">
    <source>
        <dbReference type="ARBA" id="ARBA00004123"/>
    </source>
</evidence>
<evidence type="ECO:0000256" key="6">
    <source>
        <dbReference type="ARBA" id="ARBA00023242"/>
    </source>
</evidence>
<dbReference type="GO" id="GO:0003690">
    <property type="term" value="F:double-stranded DNA binding"/>
    <property type="evidence" value="ECO:0007669"/>
    <property type="project" value="TreeGrafter"/>
</dbReference>
<evidence type="ECO:0000256" key="4">
    <source>
        <dbReference type="ARBA" id="ARBA00022990"/>
    </source>
</evidence>
<feature type="compositionally biased region" description="Basic and acidic residues" evidence="8">
    <location>
        <begin position="192"/>
        <end position="207"/>
    </location>
</feature>
<keyword evidence="10" id="KW-1185">Reference proteome</keyword>
<dbReference type="InterPro" id="IPR036388">
    <property type="entry name" value="WH-like_DNA-bd_sf"/>
</dbReference>
<reference evidence="11" key="1">
    <citation type="submission" date="2022-11" db="UniProtKB">
        <authorList>
            <consortium name="WormBaseParasite"/>
        </authorList>
    </citation>
    <scope>IDENTIFICATION</scope>
</reference>
<dbReference type="GO" id="GO:0031492">
    <property type="term" value="F:nucleosomal DNA binding"/>
    <property type="evidence" value="ECO:0007669"/>
    <property type="project" value="TreeGrafter"/>
</dbReference>
<dbReference type="GO" id="GO:0005634">
    <property type="term" value="C:nucleus"/>
    <property type="evidence" value="ECO:0007669"/>
    <property type="project" value="UniProtKB-SubCell"/>
</dbReference>
<keyword evidence="4" id="KW-0007">Acetylation</keyword>
<dbReference type="InterPro" id="IPR005818">
    <property type="entry name" value="Histone_H1/H5_H15"/>
</dbReference>
<dbReference type="PRINTS" id="PR00624">
    <property type="entry name" value="HISTONEH5"/>
</dbReference>
<dbReference type="PANTHER" id="PTHR11467">
    <property type="entry name" value="HISTONE H1"/>
    <property type="match status" value="1"/>
</dbReference>
<feature type="region of interest" description="Disordered" evidence="8">
    <location>
        <begin position="1"/>
        <end position="20"/>
    </location>
</feature>
<dbReference type="PROSITE" id="PS51504">
    <property type="entry name" value="H15"/>
    <property type="match status" value="1"/>
</dbReference>
<name>A0A914DI19_9BILA</name>
<dbReference type="GO" id="GO:0045910">
    <property type="term" value="P:negative regulation of DNA recombination"/>
    <property type="evidence" value="ECO:0007669"/>
    <property type="project" value="TreeGrafter"/>
</dbReference>
<evidence type="ECO:0000313" key="11">
    <source>
        <dbReference type="WBParaSite" id="ACRNAN_scaffold2525.g18430.t1"/>
    </source>
</evidence>
<evidence type="ECO:0000256" key="2">
    <source>
        <dbReference type="ARBA" id="ARBA00004286"/>
    </source>
</evidence>
<evidence type="ECO:0000256" key="7">
    <source>
        <dbReference type="RuleBase" id="RU003894"/>
    </source>
</evidence>